<dbReference type="AlphaFoldDB" id="A0A8S1GNQ5"/>
<dbReference type="FunFam" id="3.50.4.10:FF:000014">
    <property type="entry name" value="NOmpA Homolog (Drosophila nompA: no mechanoreceptor potential A)"/>
    <property type="match status" value="2"/>
</dbReference>
<feature type="domain" description="Apple" evidence="3">
    <location>
        <begin position="587"/>
        <end position="665"/>
    </location>
</feature>
<dbReference type="SMART" id="SM00473">
    <property type="entry name" value="PAN_AP"/>
    <property type="match status" value="6"/>
</dbReference>
<dbReference type="Pfam" id="PF00100">
    <property type="entry name" value="Zona_pellucida"/>
    <property type="match status" value="1"/>
</dbReference>
<dbReference type="Pfam" id="PF00024">
    <property type="entry name" value="PAN_1"/>
    <property type="match status" value="5"/>
</dbReference>
<feature type="domain" description="ZP" evidence="4">
    <location>
        <begin position="741"/>
        <end position="1039"/>
    </location>
</feature>
<keyword evidence="2" id="KW-1133">Transmembrane helix</keyword>
<dbReference type="InterPro" id="IPR055355">
    <property type="entry name" value="ZP-C"/>
</dbReference>
<keyword evidence="6" id="KW-1185">Reference proteome</keyword>
<protein>
    <submittedName>
        <fullName evidence="5">Uncharacterized protein</fullName>
    </submittedName>
</protein>
<proteinExistence type="predicted"/>
<evidence type="ECO:0000256" key="1">
    <source>
        <dbReference type="SAM" id="MobiDB-lite"/>
    </source>
</evidence>
<organism evidence="5 6">
    <name type="scientific">Caenorhabditis auriculariae</name>
    <dbReference type="NCBI Taxonomy" id="2777116"/>
    <lineage>
        <taxon>Eukaryota</taxon>
        <taxon>Metazoa</taxon>
        <taxon>Ecdysozoa</taxon>
        <taxon>Nematoda</taxon>
        <taxon>Chromadorea</taxon>
        <taxon>Rhabditida</taxon>
        <taxon>Rhabditina</taxon>
        <taxon>Rhabditomorpha</taxon>
        <taxon>Rhabditoidea</taxon>
        <taxon>Rhabditidae</taxon>
        <taxon>Peloderinae</taxon>
        <taxon>Caenorhabditis</taxon>
    </lineage>
</organism>
<comment type="caution">
    <text evidence="5">The sequence shown here is derived from an EMBL/GenBank/DDBJ whole genome shotgun (WGS) entry which is preliminary data.</text>
</comment>
<accession>A0A8S1GNQ5</accession>
<dbReference type="Proteomes" id="UP000835052">
    <property type="component" value="Unassembled WGS sequence"/>
</dbReference>
<evidence type="ECO:0000313" key="6">
    <source>
        <dbReference type="Proteomes" id="UP000835052"/>
    </source>
</evidence>
<reference evidence="5" key="1">
    <citation type="submission" date="2020-10" db="EMBL/GenBank/DDBJ databases">
        <authorList>
            <person name="Kikuchi T."/>
        </authorList>
    </citation>
    <scope>NUCLEOTIDE SEQUENCE</scope>
    <source>
        <strain evidence="5">NKZ352</strain>
    </source>
</reference>
<sequence length="1154" mass="126936">MSIFCVDHMPLFGDPTTKLGDTKADRDMRRRFYQSGLHPAASRSGPNVLAEDQELECLVRIALFIRVGTRSAAVGLRMPASIIFLDRRHSGDFGSAAISETGRKRSEAMLLALAALLSFAVADTIPSVAVCPAGTQTVFLMQHNATVGAKVRTIPSSSLGECSDHCAVSNDCQGIEYANANCAVFRAGQETPADKSTVLTKSCVKSERVCQSPFQFDIFEQKILVGFAREVVPADDIQVCMAACLNAFDTFGFECESAMFYPVDQECILNTEDRLDRPSLFVDEADDTVIYMDNNCAGSQCYPPYITQYIAVEGKQLKNELDRIINVDLDSCQALCTQRLSLSSNDFNCKSFMYNNVSRTCILADERSKPLGRADLVSTEGFSYYEKKCFASPNTCRNSPSFKRVPQMILVGFAAFVMENVPSVTMCLDQCTNPPPETGDNFECKSVMYYYNEQECILNSETRESKPELFISEGEEFLVDYFDISCHLKPEQCPSGTHLKAIRTINAALPEGDSDLHVLKSSASKGVRECMKTCSDLSPEKCRSFNFDKKRGTCDLLYLDGHNTLRPQVRQGVDLYDLHCLAVEADCSANKDDALFSRYLHTRQRGIPSKTYKVVSLNSCMEVCAGSPTCAGVNYNRRYGQCDLFDAIDGDADVNENVDFYKNLCVVKEIDTGASAAANVPETRHRVSGTVVDTKDPRSELLSTKKVKKPSIRNQEHRRAPESTIPIGPPVSVSADAIQTICNYEGIKVQVNNGESFSGVMFVKNKFDTCRVEVANSNSATLVLGLPKDFGMRPITLEGVDDHDTSANRETKPELVKEGVDDFRHKRQIETRDCGLVDLLNGTYKTTVVIQTNNLGIPGLVTSMDQLYEVSCDYSSMLGGKVQAGYNLTVTGPEANLIQPRGKIELGNPILMQLLTGDGEQPLVQAKLGDILELHWEIMAMDDELDFFVKQCYAEPGVGSNKKASGAEKLQLIDGGCPTPAVAQKLIPGPVEVQSSKVKIARMQAFRFDSSSSIRITCEVEICKGTCSAVECALTTGQKQSWGRKKRETDNSVDEYETTHYKVPRLSHTTTSIVIIDPLQQVNEPVALSRSSSLDFLREEAEEVSVAEPGSLCLAKTTLVAVFGTLFVLIAIQTVVVGHYVFRRVNSKDGKISS</sequence>
<dbReference type="SMART" id="SM00241">
    <property type="entry name" value="ZP"/>
    <property type="match status" value="1"/>
</dbReference>
<feature type="domain" description="Apple" evidence="3">
    <location>
        <begin position="131"/>
        <end position="203"/>
    </location>
</feature>
<evidence type="ECO:0000259" key="3">
    <source>
        <dbReference type="PROSITE" id="PS50948"/>
    </source>
</evidence>
<feature type="domain" description="Apple" evidence="3">
    <location>
        <begin position="301"/>
        <end position="389"/>
    </location>
</feature>
<dbReference type="SUPFAM" id="SSF57414">
    <property type="entry name" value="Hairpin loop containing domain-like"/>
    <property type="match status" value="5"/>
</dbReference>
<dbReference type="CDD" id="cd01099">
    <property type="entry name" value="PAN_AP_HGF"/>
    <property type="match status" value="4"/>
</dbReference>
<dbReference type="InterPro" id="IPR003609">
    <property type="entry name" value="Pan_app"/>
</dbReference>
<feature type="domain" description="Apple" evidence="3">
    <location>
        <begin position="210"/>
        <end position="296"/>
    </location>
</feature>
<feature type="transmembrane region" description="Helical" evidence="2">
    <location>
        <begin position="1119"/>
        <end position="1142"/>
    </location>
</feature>
<dbReference type="Gene3D" id="3.50.4.10">
    <property type="entry name" value="Hepatocyte Growth Factor"/>
    <property type="match status" value="5"/>
</dbReference>
<evidence type="ECO:0000313" key="5">
    <source>
        <dbReference type="EMBL" id="CAD6184322.1"/>
    </source>
</evidence>
<dbReference type="PANTHER" id="PTHR47327">
    <property type="entry name" value="FI18240P1-RELATED"/>
    <property type="match status" value="1"/>
</dbReference>
<evidence type="ECO:0000259" key="4">
    <source>
        <dbReference type="PROSITE" id="PS51034"/>
    </source>
</evidence>
<name>A0A8S1GNQ5_9PELO</name>
<dbReference type="PANTHER" id="PTHR47327:SF4">
    <property type="entry name" value="APPLE DOMAIN-CONTAINING PROTEIN-RELATED"/>
    <property type="match status" value="1"/>
</dbReference>
<dbReference type="PROSITE" id="PS51034">
    <property type="entry name" value="ZP_2"/>
    <property type="match status" value="1"/>
</dbReference>
<feature type="domain" description="Apple" evidence="3">
    <location>
        <begin position="493"/>
        <end position="580"/>
    </location>
</feature>
<dbReference type="InterPro" id="IPR001507">
    <property type="entry name" value="ZP_dom"/>
</dbReference>
<feature type="region of interest" description="Disordered" evidence="1">
    <location>
        <begin position="707"/>
        <end position="728"/>
    </location>
</feature>
<dbReference type="EMBL" id="CAJGYM010000001">
    <property type="protein sequence ID" value="CAD6184322.1"/>
    <property type="molecule type" value="Genomic_DNA"/>
</dbReference>
<keyword evidence="2" id="KW-0812">Transmembrane</keyword>
<feature type="domain" description="Apple" evidence="3">
    <location>
        <begin position="396"/>
        <end position="486"/>
    </location>
</feature>
<evidence type="ECO:0000256" key="2">
    <source>
        <dbReference type="SAM" id="Phobius"/>
    </source>
</evidence>
<dbReference type="GO" id="GO:0009653">
    <property type="term" value="P:anatomical structure morphogenesis"/>
    <property type="evidence" value="ECO:0007669"/>
    <property type="project" value="TreeGrafter"/>
</dbReference>
<dbReference type="OrthoDB" id="5867217at2759"/>
<dbReference type="PROSITE" id="PS50948">
    <property type="entry name" value="PAN"/>
    <property type="match status" value="6"/>
</dbReference>
<dbReference type="InterPro" id="IPR052774">
    <property type="entry name" value="Celegans_DevNeuronal_Protein"/>
</dbReference>
<gene>
    <name evidence="5" type="ORF">CAUJ_LOCUS241</name>
</gene>
<keyword evidence="2" id="KW-0472">Membrane</keyword>